<dbReference type="SUPFAM" id="SSF53613">
    <property type="entry name" value="Ribokinase-like"/>
    <property type="match status" value="1"/>
</dbReference>
<dbReference type="EC" id="2.7.1.-" evidence="7"/>
<dbReference type="PANTHER" id="PTHR43085:SF1">
    <property type="entry name" value="PSEUDOURIDINE KINASE-RELATED"/>
    <property type="match status" value="1"/>
</dbReference>
<organism evidence="7 8">
    <name type="scientific">Flavonifractor hominis</name>
    <dbReference type="NCBI Taxonomy" id="3133178"/>
    <lineage>
        <taxon>Bacteria</taxon>
        <taxon>Bacillati</taxon>
        <taxon>Bacillota</taxon>
        <taxon>Clostridia</taxon>
        <taxon>Eubacteriales</taxon>
        <taxon>Oscillospiraceae</taxon>
        <taxon>Flavonifractor</taxon>
    </lineage>
</organism>
<feature type="domain" description="Carbohydrate kinase PfkB" evidence="6">
    <location>
        <begin position="2"/>
        <end position="305"/>
    </location>
</feature>
<keyword evidence="8" id="KW-1185">Reference proteome</keyword>
<dbReference type="EMBL" id="JBBMFT010000004">
    <property type="protein sequence ID" value="MEQ2456563.1"/>
    <property type="molecule type" value="Genomic_DNA"/>
</dbReference>
<keyword evidence="2 7" id="KW-0808">Transferase</keyword>
<evidence type="ECO:0000259" key="6">
    <source>
        <dbReference type="Pfam" id="PF00294"/>
    </source>
</evidence>
<comment type="caution">
    <text evidence="7">The sequence shown here is derived from an EMBL/GenBank/DDBJ whole genome shotgun (WGS) entry which is preliminary data.</text>
</comment>
<dbReference type="Proteomes" id="UP001440599">
    <property type="component" value="Unassembled WGS sequence"/>
</dbReference>
<proteinExistence type="inferred from homology"/>
<dbReference type="Gene3D" id="3.40.1190.20">
    <property type="match status" value="1"/>
</dbReference>
<dbReference type="InterPro" id="IPR050306">
    <property type="entry name" value="PfkB_Carbo_kinase"/>
</dbReference>
<keyword evidence="5" id="KW-0067">ATP-binding</keyword>
<comment type="similarity">
    <text evidence="1">Belongs to the carbohydrate kinase PfkB family.</text>
</comment>
<dbReference type="InterPro" id="IPR029056">
    <property type="entry name" value="Ribokinase-like"/>
</dbReference>
<evidence type="ECO:0000313" key="7">
    <source>
        <dbReference type="EMBL" id="MEQ2456563.1"/>
    </source>
</evidence>
<dbReference type="InterPro" id="IPR011611">
    <property type="entry name" value="PfkB_dom"/>
</dbReference>
<dbReference type="CDD" id="cd01167">
    <property type="entry name" value="bac_FRK"/>
    <property type="match status" value="1"/>
</dbReference>
<keyword evidence="3" id="KW-0547">Nucleotide-binding</keyword>
<dbReference type="Pfam" id="PF00294">
    <property type="entry name" value="PfkB"/>
    <property type="match status" value="1"/>
</dbReference>
<protein>
    <submittedName>
        <fullName evidence="7">Carbohydrate kinase</fullName>
        <ecNumber evidence="7">2.7.1.-</ecNumber>
    </submittedName>
</protein>
<keyword evidence="4 7" id="KW-0418">Kinase</keyword>
<accession>A0ABV1ETI9</accession>
<dbReference type="InterPro" id="IPR002173">
    <property type="entry name" value="Carboh/pur_kinase_PfkB_CS"/>
</dbReference>
<dbReference type="GO" id="GO:0016301">
    <property type="term" value="F:kinase activity"/>
    <property type="evidence" value="ECO:0007669"/>
    <property type="project" value="UniProtKB-KW"/>
</dbReference>
<name>A0ABV1ETI9_9FIRM</name>
<evidence type="ECO:0000256" key="4">
    <source>
        <dbReference type="ARBA" id="ARBA00022777"/>
    </source>
</evidence>
<evidence type="ECO:0000256" key="1">
    <source>
        <dbReference type="ARBA" id="ARBA00010688"/>
    </source>
</evidence>
<dbReference type="RefSeq" id="WP_349140226.1">
    <property type="nucleotide sequence ID" value="NZ_JBBMFT010000004.1"/>
</dbReference>
<dbReference type="PROSITE" id="PS00584">
    <property type="entry name" value="PFKB_KINASES_2"/>
    <property type="match status" value="1"/>
</dbReference>
<dbReference type="PANTHER" id="PTHR43085">
    <property type="entry name" value="HEXOKINASE FAMILY MEMBER"/>
    <property type="match status" value="1"/>
</dbReference>
<sequence>MLDVTALGELLVDFAPVEAGGDTDPVLAARPGGAPGNYLAALSKYGARTALLAKVGEDAFGARLVDTLAAAGVETRGILRDPDVFTTLAFVTLREGERTFSFARKPGADTRLRFEELDLSLIDQARCFHFGSLSLTDEPAGSATRQAVDYAKEKGKCITFDPNYRPPLWPSPARARAEITWGLEQADVIKISEEELSFLWDCGPEAGARRLLEEFGASLVMVTLGPKGCYLKSGQGACLVPAPRVRPVDTTGAGDIFFGAAMSRLLPLTIPFRSLDSDQLEQAARFAVTAASLSTQRPGGIPSIPSEEEVRALLG</sequence>
<reference evidence="7 8" key="1">
    <citation type="submission" date="2024-03" db="EMBL/GenBank/DDBJ databases">
        <title>Human intestinal bacterial collection.</title>
        <authorList>
            <person name="Pauvert C."/>
            <person name="Hitch T.C.A."/>
            <person name="Clavel T."/>
        </authorList>
    </citation>
    <scope>NUCLEOTIDE SEQUENCE [LARGE SCALE GENOMIC DNA]</scope>
    <source>
        <strain evidence="7 8">CLA-AP-H34</strain>
    </source>
</reference>
<evidence type="ECO:0000256" key="5">
    <source>
        <dbReference type="ARBA" id="ARBA00022840"/>
    </source>
</evidence>
<gene>
    <name evidence="7" type="ORF">WMO45_08515</name>
</gene>
<evidence type="ECO:0000313" key="8">
    <source>
        <dbReference type="Proteomes" id="UP001440599"/>
    </source>
</evidence>
<evidence type="ECO:0000256" key="3">
    <source>
        <dbReference type="ARBA" id="ARBA00022741"/>
    </source>
</evidence>
<evidence type="ECO:0000256" key="2">
    <source>
        <dbReference type="ARBA" id="ARBA00022679"/>
    </source>
</evidence>